<dbReference type="AlphaFoldDB" id="X6N398"/>
<gene>
    <name evidence="3" type="ORF">RFI_16864</name>
</gene>
<evidence type="ECO:0000259" key="2">
    <source>
        <dbReference type="Pfam" id="PF05183"/>
    </source>
</evidence>
<name>X6N398_RETFI</name>
<evidence type="ECO:0000256" key="1">
    <source>
        <dbReference type="RuleBase" id="RU363098"/>
    </source>
</evidence>
<reference evidence="3 4" key="1">
    <citation type="journal article" date="2013" name="Curr. Biol.">
        <title>The Genome of the Foraminiferan Reticulomyxa filosa.</title>
        <authorList>
            <person name="Glockner G."/>
            <person name="Hulsmann N."/>
            <person name="Schleicher M."/>
            <person name="Noegel A.A."/>
            <person name="Eichinger L."/>
            <person name="Gallinger C."/>
            <person name="Pawlowski J."/>
            <person name="Sierra R."/>
            <person name="Euteneuer U."/>
            <person name="Pillet L."/>
            <person name="Moustafa A."/>
            <person name="Platzer M."/>
            <person name="Groth M."/>
            <person name="Szafranski K."/>
            <person name="Schliwa M."/>
        </authorList>
    </citation>
    <scope>NUCLEOTIDE SEQUENCE [LARGE SCALE GENOMIC DNA]</scope>
</reference>
<proteinExistence type="inferred from homology"/>
<keyword evidence="1 3" id="KW-0696">RNA-directed RNA polymerase</keyword>
<keyword evidence="4" id="KW-1185">Reference proteome</keyword>
<dbReference type="GO" id="GO:0003723">
    <property type="term" value="F:RNA binding"/>
    <property type="evidence" value="ECO:0007669"/>
    <property type="project" value="UniProtKB-KW"/>
</dbReference>
<dbReference type="Pfam" id="PF05183">
    <property type="entry name" value="RdRP"/>
    <property type="match status" value="1"/>
</dbReference>
<dbReference type="PANTHER" id="PTHR23079">
    <property type="entry name" value="RNA-DEPENDENT RNA POLYMERASE"/>
    <property type="match status" value="1"/>
</dbReference>
<organism evidence="3 4">
    <name type="scientific">Reticulomyxa filosa</name>
    <dbReference type="NCBI Taxonomy" id="46433"/>
    <lineage>
        <taxon>Eukaryota</taxon>
        <taxon>Sar</taxon>
        <taxon>Rhizaria</taxon>
        <taxon>Retaria</taxon>
        <taxon>Foraminifera</taxon>
        <taxon>Monothalamids</taxon>
        <taxon>Reticulomyxidae</taxon>
        <taxon>Reticulomyxa</taxon>
    </lineage>
</organism>
<dbReference type="PANTHER" id="PTHR23079:SF55">
    <property type="entry name" value="RNA-DIRECTED RNA POLYMERASE"/>
    <property type="match status" value="1"/>
</dbReference>
<keyword evidence="1" id="KW-0548">Nucleotidyltransferase</keyword>
<dbReference type="OrthoDB" id="6513042at2759"/>
<dbReference type="GO" id="GO:0003968">
    <property type="term" value="F:RNA-directed RNA polymerase activity"/>
    <property type="evidence" value="ECO:0007669"/>
    <property type="project" value="UniProtKB-KW"/>
</dbReference>
<dbReference type="EC" id="2.7.7.48" evidence="1"/>
<feature type="domain" description="RDRP core" evidence="2">
    <location>
        <begin position="229"/>
        <end position="318"/>
    </location>
</feature>
<accession>X6N398</accession>
<dbReference type="InterPro" id="IPR007855">
    <property type="entry name" value="RDRP"/>
</dbReference>
<comment type="similarity">
    <text evidence="1">Belongs to the RdRP family.</text>
</comment>
<comment type="catalytic activity">
    <reaction evidence="1">
        <text>RNA(n) + a ribonucleoside 5'-triphosphate = RNA(n+1) + diphosphate</text>
        <dbReference type="Rhea" id="RHEA:21248"/>
        <dbReference type="Rhea" id="RHEA-COMP:14527"/>
        <dbReference type="Rhea" id="RHEA-COMP:17342"/>
        <dbReference type="ChEBI" id="CHEBI:33019"/>
        <dbReference type="ChEBI" id="CHEBI:61557"/>
        <dbReference type="ChEBI" id="CHEBI:140395"/>
        <dbReference type="EC" id="2.7.7.48"/>
    </reaction>
</comment>
<dbReference type="GO" id="GO:0030422">
    <property type="term" value="P:siRNA processing"/>
    <property type="evidence" value="ECO:0007669"/>
    <property type="project" value="TreeGrafter"/>
</dbReference>
<keyword evidence="1" id="KW-0808">Transferase</keyword>
<dbReference type="EMBL" id="ASPP01012696">
    <property type="protein sequence ID" value="ETO20353.1"/>
    <property type="molecule type" value="Genomic_DNA"/>
</dbReference>
<comment type="caution">
    <text evidence="3">The sequence shown here is derived from an EMBL/GenBank/DDBJ whole genome shotgun (WGS) entry which is preliminary data.</text>
</comment>
<dbReference type="Proteomes" id="UP000023152">
    <property type="component" value="Unassembled WGS sequence"/>
</dbReference>
<sequence>MYIFRDIFSFFFFFFFKKKKKANVGCFANKEWISNAYWHYFSMQKENEFEKSMKRYLHEYITKINKAYKSRLDAIEFVECAMVAENVSAFETLTENVPKKYRQNLHRSMGAEMMREDNIGMPPDYYYSYSPSMLTLICNERPKIISLMKEAWAQMISKLRIHLPWPSGRIVGNADWTRTLRENEVFYKVKIPFSVVITKYINKMYTYLFIYLFYLFVCLKPIECPFCQQVMEKFQKKCKECKAHRQLYRVFQGDVGILKNPCLHPRGYRRFIAVCNDELDRMFDGECLLFSTHPTCKTSPVFECSGGDLDGDDFLVITF</sequence>
<keyword evidence="1" id="KW-0694">RNA-binding</keyword>
<evidence type="ECO:0000313" key="4">
    <source>
        <dbReference type="Proteomes" id="UP000023152"/>
    </source>
</evidence>
<dbReference type="GO" id="GO:0031380">
    <property type="term" value="C:nuclear RNA-directed RNA polymerase complex"/>
    <property type="evidence" value="ECO:0007669"/>
    <property type="project" value="TreeGrafter"/>
</dbReference>
<evidence type="ECO:0000313" key="3">
    <source>
        <dbReference type="EMBL" id="ETO20353.1"/>
    </source>
</evidence>
<dbReference type="InterPro" id="IPR057596">
    <property type="entry name" value="RDRP_core"/>
</dbReference>
<protein>
    <recommendedName>
        <fullName evidence="1">RNA-dependent RNA polymerase</fullName>
        <ecNumber evidence="1">2.7.7.48</ecNumber>
    </recommendedName>
</protein>